<keyword evidence="6" id="KW-1185">Reference proteome</keyword>
<dbReference type="InParanoid" id="A0A2P5EDM9"/>
<organism evidence="5 6">
    <name type="scientific">Trema orientale</name>
    <name type="common">Charcoal tree</name>
    <name type="synonym">Celtis orientalis</name>
    <dbReference type="NCBI Taxonomy" id="63057"/>
    <lineage>
        <taxon>Eukaryota</taxon>
        <taxon>Viridiplantae</taxon>
        <taxon>Streptophyta</taxon>
        <taxon>Embryophyta</taxon>
        <taxon>Tracheophyta</taxon>
        <taxon>Spermatophyta</taxon>
        <taxon>Magnoliopsida</taxon>
        <taxon>eudicotyledons</taxon>
        <taxon>Gunneridae</taxon>
        <taxon>Pentapetalae</taxon>
        <taxon>rosids</taxon>
        <taxon>fabids</taxon>
        <taxon>Rosales</taxon>
        <taxon>Cannabaceae</taxon>
        <taxon>Trema</taxon>
    </lineage>
</organism>
<dbReference type="PANTHER" id="PTHR12542:SF85">
    <property type="entry name" value="EXOCYST SUBUNIT EXO70 FAMILY PROTEIN"/>
    <property type="match status" value="1"/>
</dbReference>
<comment type="similarity">
    <text evidence="1 3">Belongs to the EXO70 family.</text>
</comment>
<dbReference type="InterPro" id="IPR004140">
    <property type="entry name" value="Exo70"/>
</dbReference>
<evidence type="ECO:0000313" key="6">
    <source>
        <dbReference type="Proteomes" id="UP000237000"/>
    </source>
</evidence>
<dbReference type="PANTHER" id="PTHR12542">
    <property type="entry name" value="EXOCYST COMPLEX PROTEIN EXO70"/>
    <property type="match status" value="1"/>
</dbReference>
<accession>A0A2P5EDM9</accession>
<dbReference type="InterPro" id="IPR046364">
    <property type="entry name" value="Exo70_C"/>
</dbReference>
<evidence type="ECO:0000256" key="3">
    <source>
        <dbReference type="RuleBase" id="RU365026"/>
    </source>
</evidence>
<reference evidence="6" key="1">
    <citation type="submission" date="2016-06" db="EMBL/GenBank/DDBJ databases">
        <title>Parallel loss of symbiosis genes in relatives of nitrogen-fixing non-legume Parasponia.</title>
        <authorList>
            <person name="Van Velzen R."/>
            <person name="Holmer R."/>
            <person name="Bu F."/>
            <person name="Rutten L."/>
            <person name="Van Zeijl A."/>
            <person name="Liu W."/>
            <person name="Santuari L."/>
            <person name="Cao Q."/>
            <person name="Sharma T."/>
            <person name="Shen D."/>
            <person name="Roswanjaya Y."/>
            <person name="Wardhani T."/>
            <person name="Kalhor M.S."/>
            <person name="Jansen J."/>
            <person name="Van den Hoogen J."/>
            <person name="Gungor B."/>
            <person name="Hartog M."/>
            <person name="Hontelez J."/>
            <person name="Verver J."/>
            <person name="Yang W.-C."/>
            <person name="Schijlen E."/>
            <person name="Repin R."/>
            <person name="Schilthuizen M."/>
            <person name="Schranz E."/>
            <person name="Heidstra R."/>
            <person name="Miyata K."/>
            <person name="Fedorova E."/>
            <person name="Kohlen W."/>
            <person name="Bisseling T."/>
            <person name="Smit S."/>
            <person name="Geurts R."/>
        </authorList>
    </citation>
    <scope>NUCLEOTIDE SEQUENCE [LARGE SCALE GENOMIC DNA]</scope>
    <source>
        <strain evidence="6">cv. RG33-2</strain>
    </source>
</reference>
<dbReference type="GO" id="GO:0005546">
    <property type="term" value="F:phosphatidylinositol-4,5-bisphosphate binding"/>
    <property type="evidence" value="ECO:0007669"/>
    <property type="project" value="InterPro"/>
</dbReference>
<sequence length="672" mass="76985">MAELKNTQNIEAARELLKASLEKSKQVGSQIDETGSRLKEINQRLLPLEAEVRQVLIHKTTYARVRNQVDCVIGPTAAVLRVYEAVSELEGTLVSSDPHTDLFAYLSVMSRLEEGLKFLSSHCGLAIQWLEDVVELLEGNAGFVNDKCLSNLKKSMRILEQLHEMEGCFRLDGGLLPDALDKLEKELRRLLLLTENTDLVPMESPLMLPESVIQKLQAITKRLKANDRLEKCVSMFVEIRVSIARRRLQALGLDYLDMKVADIDDMQSIENYIQQWGKHLELAVKEIFEHEYKLSKEVFEKMGSDVWMPCFVRISVESGILSFIRFGNEVTNMKKDPIKLLKLLDVFKVLNNLRLEFNRLFGGAACLGIQNPTRDLIKKVVEDACDIFSELPIQVGSQRRFSPPQDGSVPRLVRFITEYCNQLLGEDYKPTLTEVLTISRKWKQGIFQEGLLSVQFYNIMMEIGLNLDAWSKAYLDTSLSYLFMMNNHCHFSNLRGTKLGDTMGDSWLASHDQYKDYYAALYLKESWGKTLLPLLSRKGLVSVSVSRRETSTDSDSDNKKRLKAFNEAFDESYEKQSKWVIWDENLRQKVCRILVEEVVPTYRSYIQGYRALVEQDASAGKYVKHTEKSLESKLSSLFQPKLPKYSTNKHVRLVGKIKNVVTNQFRLTLTAI</sequence>
<dbReference type="Proteomes" id="UP000237000">
    <property type="component" value="Unassembled WGS sequence"/>
</dbReference>
<protein>
    <recommendedName>
        <fullName evidence="3">Exocyst subunit Exo70 family protein</fullName>
    </recommendedName>
</protein>
<keyword evidence="3" id="KW-0653">Protein transport</keyword>
<dbReference type="Gene3D" id="1.20.1280.170">
    <property type="entry name" value="Exocyst complex component Exo70"/>
    <property type="match status" value="1"/>
</dbReference>
<evidence type="ECO:0000313" key="5">
    <source>
        <dbReference type="EMBL" id="PON83649.1"/>
    </source>
</evidence>
<dbReference type="GO" id="GO:0006887">
    <property type="term" value="P:exocytosis"/>
    <property type="evidence" value="ECO:0007669"/>
    <property type="project" value="UniProtKB-KW"/>
</dbReference>
<dbReference type="GO" id="GO:0000145">
    <property type="term" value="C:exocyst"/>
    <property type="evidence" value="ECO:0007669"/>
    <property type="project" value="InterPro"/>
</dbReference>
<dbReference type="Pfam" id="PF20669">
    <property type="entry name" value="Exo70_N"/>
    <property type="match status" value="1"/>
</dbReference>
<evidence type="ECO:0000256" key="2">
    <source>
        <dbReference type="ARBA" id="ARBA00022448"/>
    </source>
</evidence>
<dbReference type="STRING" id="63057.A0A2P5EDM9"/>
<dbReference type="SUPFAM" id="SSF74788">
    <property type="entry name" value="Cullin repeat-like"/>
    <property type="match status" value="1"/>
</dbReference>
<dbReference type="EMBL" id="JXTC01000175">
    <property type="protein sequence ID" value="PON83649.1"/>
    <property type="molecule type" value="Genomic_DNA"/>
</dbReference>
<dbReference type="GO" id="GO:0015031">
    <property type="term" value="P:protein transport"/>
    <property type="evidence" value="ECO:0007669"/>
    <property type="project" value="UniProtKB-KW"/>
</dbReference>
<dbReference type="OrthoDB" id="1922221at2759"/>
<keyword evidence="3" id="KW-0268">Exocytosis</keyword>
<evidence type="ECO:0000259" key="4">
    <source>
        <dbReference type="Pfam" id="PF03081"/>
    </source>
</evidence>
<dbReference type="InterPro" id="IPR016159">
    <property type="entry name" value="Cullin_repeat-like_dom_sf"/>
</dbReference>
<dbReference type="AlphaFoldDB" id="A0A2P5EDM9"/>
<name>A0A2P5EDM9_TREOI</name>
<evidence type="ECO:0000256" key="1">
    <source>
        <dbReference type="ARBA" id="ARBA00006756"/>
    </source>
</evidence>
<gene>
    <name evidence="5" type="ORF">TorRG33x02_206060</name>
</gene>
<proteinExistence type="inferred from homology"/>
<feature type="domain" description="Exocyst complex subunit Exo70 C-terminal" evidence="4">
    <location>
        <begin position="275"/>
        <end position="636"/>
    </location>
</feature>
<comment type="function">
    <text evidence="3">Component of the exocyst complex.</text>
</comment>
<comment type="caution">
    <text evidence="5">The sequence shown here is derived from an EMBL/GenBank/DDBJ whole genome shotgun (WGS) entry which is preliminary data.</text>
</comment>
<dbReference type="Pfam" id="PF03081">
    <property type="entry name" value="Exo70_C"/>
    <property type="match status" value="1"/>
</dbReference>
<keyword evidence="2 3" id="KW-0813">Transport</keyword>